<dbReference type="Proteomes" id="UP000828390">
    <property type="component" value="Unassembled WGS sequence"/>
</dbReference>
<comment type="caution">
    <text evidence="1">The sequence shown here is derived from an EMBL/GenBank/DDBJ whole genome shotgun (WGS) entry which is preliminary data.</text>
</comment>
<dbReference type="PANTHER" id="PTHR34415">
    <property type="entry name" value="INTEGRASE CATALYTIC DOMAIN-CONTAINING PROTEIN"/>
    <property type="match status" value="1"/>
</dbReference>
<evidence type="ECO:0000313" key="2">
    <source>
        <dbReference type="Proteomes" id="UP000828390"/>
    </source>
</evidence>
<keyword evidence="2" id="KW-1185">Reference proteome</keyword>
<dbReference type="EMBL" id="JAIWYP010000008">
    <property type="protein sequence ID" value="KAH3785432.1"/>
    <property type="molecule type" value="Genomic_DNA"/>
</dbReference>
<protein>
    <submittedName>
        <fullName evidence="1">Uncharacterized protein</fullName>
    </submittedName>
</protein>
<proteinExistence type="predicted"/>
<evidence type="ECO:0000313" key="1">
    <source>
        <dbReference type="EMBL" id="KAH3785432.1"/>
    </source>
</evidence>
<sequence>MSSYGLQYFIDQNKNRFLIGYFTWRVMTGRHDVIEYHMLIPGHARCLVDNGFGHLKKLYRYLKAAFVVCGRI</sequence>
<reference evidence="1" key="1">
    <citation type="journal article" date="2019" name="bioRxiv">
        <title>The Genome of the Zebra Mussel, Dreissena polymorpha: A Resource for Invasive Species Research.</title>
        <authorList>
            <person name="McCartney M.A."/>
            <person name="Auch B."/>
            <person name="Kono T."/>
            <person name="Mallez S."/>
            <person name="Zhang Y."/>
            <person name="Obille A."/>
            <person name="Becker A."/>
            <person name="Abrahante J.E."/>
            <person name="Garbe J."/>
            <person name="Badalamenti J.P."/>
            <person name="Herman A."/>
            <person name="Mangelson H."/>
            <person name="Liachko I."/>
            <person name="Sullivan S."/>
            <person name="Sone E.D."/>
            <person name="Koren S."/>
            <person name="Silverstein K.A.T."/>
            <person name="Beckman K.B."/>
            <person name="Gohl D.M."/>
        </authorList>
    </citation>
    <scope>NUCLEOTIDE SEQUENCE</scope>
    <source>
        <strain evidence="1">Duluth1</strain>
        <tissue evidence="1">Whole animal</tissue>
    </source>
</reference>
<gene>
    <name evidence="1" type="ORF">DPMN_163522</name>
</gene>
<dbReference type="PANTHER" id="PTHR34415:SF1">
    <property type="entry name" value="INTEGRASE CATALYTIC DOMAIN-CONTAINING PROTEIN"/>
    <property type="match status" value="1"/>
</dbReference>
<dbReference type="AlphaFoldDB" id="A0A9D4EWX9"/>
<reference evidence="1" key="2">
    <citation type="submission" date="2020-11" db="EMBL/GenBank/DDBJ databases">
        <authorList>
            <person name="McCartney M.A."/>
            <person name="Auch B."/>
            <person name="Kono T."/>
            <person name="Mallez S."/>
            <person name="Becker A."/>
            <person name="Gohl D.M."/>
            <person name="Silverstein K.A.T."/>
            <person name="Koren S."/>
            <person name="Bechman K.B."/>
            <person name="Herman A."/>
            <person name="Abrahante J.E."/>
            <person name="Garbe J."/>
        </authorList>
    </citation>
    <scope>NUCLEOTIDE SEQUENCE</scope>
    <source>
        <strain evidence="1">Duluth1</strain>
        <tissue evidence="1">Whole animal</tissue>
    </source>
</reference>
<organism evidence="1 2">
    <name type="scientific">Dreissena polymorpha</name>
    <name type="common">Zebra mussel</name>
    <name type="synonym">Mytilus polymorpha</name>
    <dbReference type="NCBI Taxonomy" id="45954"/>
    <lineage>
        <taxon>Eukaryota</taxon>
        <taxon>Metazoa</taxon>
        <taxon>Spiralia</taxon>
        <taxon>Lophotrochozoa</taxon>
        <taxon>Mollusca</taxon>
        <taxon>Bivalvia</taxon>
        <taxon>Autobranchia</taxon>
        <taxon>Heteroconchia</taxon>
        <taxon>Euheterodonta</taxon>
        <taxon>Imparidentia</taxon>
        <taxon>Neoheterodontei</taxon>
        <taxon>Myida</taxon>
        <taxon>Dreissenoidea</taxon>
        <taxon>Dreissenidae</taxon>
        <taxon>Dreissena</taxon>
    </lineage>
</organism>
<name>A0A9D4EWX9_DREPO</name>
<accession>A0A9D4EWX9</accession>